<evidence type="ECO:0000313" key="5">
    <source>
        <dbReference type="Proteomes" id="UP000095712"/>
    </source>
</evidence>
<dbReference type="PANTHER" id="PTHR43790">
    <property type="entry name" value="CARBOHYDRATE TRANSPORT ATP-BINDING PROTEIN MG119-RELATED"/>
    <property type="match status" value="1"/>
</dbReference>
<name>A0A174T1S2_9FIRM</name>
<dbReference type="AlphaFoldDB" id="A0A174T1S2"/>
<reference evidence="4 5" key="1">
    <citation type="submission" date="2015-09" db="EMBL/GenBank/DDBJ databases">
        <authorList>
            <consortium name="Pathogen Informatics"/>
        </authorList>
    </citation>
    <scope>NUCLEOTIDE SEQUENCE [LARGE SCALE GENOMIC DNA]</scope>
    <source>
        <strain evidence="4 5">2789STDY5834911</strain>
    </source>
</reference>
<dbReference type="PANTHER" id="PTHR43790:SF8">
    <property type="entry name" value="SUGAR ABC TRANSPORTER ATP-BINDING PROTEIN"/>
    <property type="match status" value="1"/>
</dbReference>
<dbReference type="EC" id="3.6.3.17" evidence="4"/>
<dbReference type="Proteomes" id="UP000095712">
    <property type="component" value="Unassembled WGS sequence"/>
</dbReference>
<dbReference type="Gene3D" id="3.40.50.300">
    <property type="entry name" value="P-loop containing nucleotide triphosphate hydrolases"/>
    <property type="match status" value="2"/>
</dbReference>
<dbReference type="GO" id="GO:0016887">
    <property type="term" value="F:ATP hydrolysis activity"/>
    <property type="evidence" value="ECO:0007669"/>
    <property type="project" value="InterPro"/>
</dbReference>
<evidence type="ECO:0000259" key="3">
    <source>
        <dbReference type="PROSITE" id="PS50893"/>
    </source>
</evidence>
<feature type="domain" description="ABC transporter" evidence="3">
    <location>
        <begin position="3"/>
        <end position="238"/>
    </location>
</feature>
<dbReference type="SUPFAM" id="SSF52540">
    <property type="entry name" value="P-loop containing nucleoside triphosphate hydrolases"/>
    <property type="match status" value="2"/>
</dbReference>
<dbReference type="Pfam" id="PF00005">
    <property type="entry name" value="ABC_tran"/>
    <property type="match status" value="1"/>
</dbReference>
<evidence type="ECO:0000256" key="1">
    <source>
        <dbReference type="ARBA" id="ARBA00022741"/>
    </source>
</evidence>
<accession>A0A174T1S2</accession>
<keyword evidence="1" id="KW-0547">Nucleotide-binding</keyword>
<gene>
    <name evidence="4" type="primary">mglA_2</name>
    <name evidence="4" type="ORF">ERS852523_03614</name>
</gene>
<evidence type="ECO:0000256" key="2">
    <source>
        <dbReference type="ARBA" id="ARBA00022840"/>
    </source>
</evidence>
<dbReference type="InterPro" id="IPR003439">
    <property type="entry name" value="ABC_transporter-like_ATP-bd"/>
</dbReference>
<proteinExistence type="predicted"/>
<dbReference type="InterPro" id="IPR050107">
    <property type="entry name" value="ABC_carbohydrate_import_ATPase"/>
</dbReference>
<dbReference type="OrthoDB" id="2078674at2"/>
<keyword evidence="4" id="KW-0378">Hydrolase</keyword>
<dbReference type="PROSITE" id="PS50893">
    <property type="entry name" value="ABC_TRANSPORTER_2"/>
    <property type="match status" value="2"/>
</dbReference>
<organism evidence="4 5">
    <name type="scientific">Blautia wexlerae</name>
    <dbReference type="NCBI Taxonomy" id="418240"/>
    <lineage>
        <taxon>Bacteria</taxon>
        <taxon>Bacillati</taxon>
        <taxon>Bacillota</taxon>
        <taxon>Clostridia</taxon>
        <taxon>Lachnospirales</taxon>
        <taxon>Lachnospiraceae</taxon>
        <taxon>Blautia</taxon>
    </lineage>
</organism>
<protein>
    <submittedName>
        <fullName evidence="4">Galactose/methyl galactoside import ATP-binding protein MglA</fullName>
        <ecNumber evidence="4">3.6.3.17</ecNumber>
    </submittedName>
</protein>
<sequence length="474" mass="54681">MKRELLNIEGGKIKKGNNVIFDDLSLELFQGEITGIVFDDILEQKLFIDMLLGDVLLYSGKIFVNEERKAYEEAARLLKQQVAVIGSKSKLLPSITIEDNIFLFSDRKLFLDQKEYRERFQKLRTELNISDDMPHKVRNLSAKEKVIIELLKAYEERKKIVILDEITSILSEKDLGEVFSLIDKMKSQMSFLVTVGFEDFIMEWMESIAVVQNGRTTFVSGISQLNCKLSKVLKALIYENKVETFGAYGQKVINGQNNVLEVRDVSTCYLKNLNFTLCSGELLKIYYSDEKSKSSFWEMFSGEESIEEGQIYISEKLYKVSNMSQAVREGVGFITEAPYRSMILDNMSATENVSVPLHEKVRGFWFAKKYTRSVSDFLQNDELNKKKLKNIGNAELQKLVYEKWLVYQPKIVIIENPFTDMDINMREITRKMIGALQKRGIGVILLTANFAIMNKIKGESMFLKHGVLTREEEW</sequence>
<dbReference type="RefSeq" id="WP_055153302.1">
    <property type="nucleotide sequence ID" value="NZ_CZAW01000057.1"/>
</dbReference>
<dbReference type="GO" id="GO:0005524">
    <property type="term" value="F:ATP binding"/>
    <property type="evidence" value="ECO:0007669"/>
    <property type="project" value="UniProtKB-KW"/>
</dbReference>
<dbReference type="EMBL" id="CZAW01000057">
    <property type="protein sequence ID" value="CUQ01320.1"/>
    <property type="molecule type" value="Genomic_DNA"/>
</dbReference>
<feature type="domain" description="ABC transporter" evidence="3">
    <location>
        <begin position="253"/>
        <end position="474"/>
    </location>
</feature>
<evidence type="ECO:0000313" key="4">
    <source>
        <dbReference type="EMBL" id="CUQ01320.1"/>
    </source>
</evidence>
<keyword evidence="2 4" id="KW-0067">ATP-binding</keyword>
<dbReference type="InterPro" id="IPR027417">
    <property type="entry name" value="P-loop_NTPase"/>
</dbReference>